<dbReference type="Proteomes" id="UP000218615">
    <property type="component" value="Unassembled WGS sequence"/>
</dbReference>
<proteinExistence type="predicted"/>
<organism evidence="1 2">
    <name type="scientific">Candidatus Methanoperedens nitratireducens</name>
    <dbReference type="NCBI Taxonomy" id="1392998"/>
    <lineage>
        <taxon>Archaea</taxon>
        <taxon>Methanobacteriati</taxon>
        <taxon>Methanobacteriota</taxon>
        <taxon>Stenosarchaea group</taxon>
        <taxon>Methanomicrobia</taxon>
        <taxon>Methanosarcinales</taxon>
        <taxon>ANME-2 cluster</taxon>
        <taxon>Candidatus Methanoperedentaceae</taxon>
        <taxon>Candidatus Methanoperedens</taxon>
    </lineage>
</organism>
<protein>
    <submittedName>
        <fullName evidence="1">Uncharacterized protein</fullName>
    </submittedName>
</protein>
<accession>A0A284VUC1</accession>
<dbReference type="AlphaFoldDB" id="A0A284VUC1"/>
<gene>
    <name evidence="1" type="ORF">MNV_880003</name>
</gene>
<name>A0A284VUC1_9EURY</name>
<dbReference type="EMBL" id="FZMP01000238">
    <property type="protein sequence ID" value="SNQ62778.1"/>
    <property type="molecule type" value="Genomic_DNA"/>
</dbReference>
<reference evidence="2" key="1">
    <citation type="submission" date="2017-06" db="EMBL/GenBank/DDBJ databases">
        <authorList>
            <person name="Cremers G."/>
        </authorList>
    </citation>
    <scope>NUCLEOTIDE SEQUENCE [LARGE SCALE GENOMIC DNA]</scope>
</reference>
<evidence type="ECO:0000313" key="2">
    <source>
        <dbReference type="Proteomes" id="UP000218615"/>
    </source>
</evidence>
<sequence>MRINEGLMQRRYVALAERAFDGYYRNELAIVLREQLQASCE</sequence>
<keyword evidence="2" id="KW-1185">Reference proteome</keyword>
<evidence type="ECO:0000313" key="1">
    <source>
        <dbReference type="EMBL" id="SNQ62778.1"/>
    </source>
</evidence>